<proteinExistence type="predicted"/>
<evidence type="ECO:0008006" key="4">
    <source>
        <dbReference type="Google" id="ProtNLM"/>
    </source>
</evidence>
<comment type="caution">
    <text evidence="2">The sequence shown here is derived from an EMBL/GenBank/DDBJ whole genome shotgun (WGS) entry which is preliminary data.</text>
</comment>
<accession>A0A3E1YGC2</accession>
<dbReference type="Gene3D" id="2.40.160.60">
    <property type="entry name" value="Outer membrane protein transport protein (OMPP1/FadL/TodX)"/>
    <property type="match status" value="1"/>
</dbReference>
<evidence type="ECO:0000256" key="1">
    <source>
        <dbReference type="SAM" id="SignalP"/>
    </source>
</evidence>
<organism evidence="2 3">
    <name type="scientific">Chitinophaga silvatica</name>
    <dbReference type="NCBI Taxonomy" id="2282649"/>
    <lineage>
        <taxon>Bacteria</taxon>
        <taxon>Pseudomonadati</taxon>
        <taxon>Bacteroidota</taxon>
        <taxon>Chitinophagia</taxon>
        <taxon>Chitinophagales</taxon>
        <taxon>Chitinophagaceae</taxon>
        <taxon>Chitinophaga</taxon>
    </lineage>
</organism>
<dbReference type="SUPFAM" id="SSF56935">
    <property type="entry name" value="Porins"/>
    <property type="match status" value="1"/>
</dbReference>
<keyword evidence="1" id="KW-0732">Signal</keyword>
<evidence type="ECO:0000313" key="2">
    <source>
        <dbReference type="EMBL" id="RFS26240.1"/>
    </source>
</evidence>
<protein>
    <recommendedName>
        <fullName evidence="4">Aromatic hydrocarbon degradation protein</fullName>
    </recommendedName>
</protein>
<dbReference type="AlphaFoldDB" id="A0A3E1YGC2"/>
<evidence type="ECO:0000313" key="3">
    <source>
        <dbReference type="Proteomes" id="UP000260644"/>
    </source>
</evidence>
<dbReference type="Proteomes" id="UP000260644">
    <property type="component" value="Unassembled WGS sequence"/>
</dbReference>
<dbReference type="EMBL" id="QPMM01000001">
    <property type="protein sequence ID" value="RFS26240.1"/>
    <property type="molecule type" value="Genomic_DNA"/>
</dbReference>
<keyword evidence="3" id="KW-1185">Reference proteome</keyword>
<sequence length="525" mass="56370">MNKRLLPLLGGLFLSVTAVAQSSNDALLYSPMQPLGTARTQALGGVGVGLGGDYSSAHLNPAGIGVFKTGEFMLSAGVGITNTTSNYLGNNKLDNTGNKTNFQIPNIGVVFAMNKGNGPDRWNNVSVSVGVTRLANYNSKTAIAGVNMNSSYSNSWVDGLHGANLSYYETGDPIGASLAYNSLLIDTIRVNGDPTNLNAFSLADPKRPIGGALTAGITQRGTITKEGGLNEFAIGVGGNYGDRLYIGGSLVAPSINYQETFSWSEDDRDNSKTNYFGYFDYNKYIKRTGLGIGAKLGVLYKISDRFRLGGAFHTPVFYSIHDSYSADMVTNTENYAGEVSVNSGQLTNDGGPQLFDYNYVTPLKLLAGASFFFGDITDPKKPQGFISADYEYVNQASAKFKMSSDRDYERMLNNNISAIYKSASNIRVGAELKFLSLYAIRGGFAAYGNPYSSDSYNAGTDATTTVLSGGLGLRSKGLYVDLTYSLAQSSYRYRPYITADPANTPSAAIVDYNRSNIMMTVGFKF</sequence>
<dbReference type="OrthoDB" id="9765571at2"/>
<dbReference type="RefSeq" id="WP_116973434.1">
    <property type="nucleotide sequence ID" value="NZ_QPMM01000001.1"/>
</dbReference>
<feature type="chain" id="PRO_5017622856" description="Aromatic hydrocarbon degradation protein" evidence="1">
    <location>
        <begin position="21"/>
        <end position="525"/>
    </location>
</feature>
<reference evidence="2 3" key="1">
    <citation type="submission" date="2018-07" db="EMBL/GenBank/DDBJ databases">
        <title>Chitinophaga K2CV101002-2 sp. nov., isolated from a monsoon evergreen broad-leaved forest soil.</title>
        <authorList>
            <person name="Lv Y."/>
        </authorList>
    </citation>
    <scope>NUCLEOTIDE SEQUENCE [LARGE SCALE GENOMIC DNA]</scope>
    <source>
        <strain evidence="2 3">GDMCC 1.1288</strain>
    </source>
</reference>
<feature type="signal peptide" evidence="1">
    <location>
        <begin position="1"/>
        <end position="20"/>
    </location>
</feature>
<gene>
    <name evidence="2" type="ORF">DVR12_00165</name>
</gene>
<name>A0A3E1YGC2_9BACT</name>